<reference evidence="3" key="1">
    <citation type="submission" date="2018-05" db="EMBL/GenBank/DDBJ databases">
        <authorList>
            <person name="Lanie J.A."/>
            <person name="Ng W.-L."/>
            <person name="Kazmierczak K.M."/>
            <person name="Andrzejewski T.M."/>
            <person name="Davidsen T.M."/>
            <person name="Wayne K.J."/>
            <person name="Tettelin H."/>
            <person name="Glass J.I."/>
            <person name="Rusch D."/>
            <person name="Podicherti R."/>
            <person name="Tsui H.-C.T."/>
            <person name="Winkler M.E."/>
        </authorList>
    </citation>
    <scope>NUCLEOTIDE SEQUENCE</scope>
</reference>
<evidence type="ECO:0000313" key="3">
    <source>
        <dbReference type="EMBL" id="SVA23811.1"/>
    </source>
</evidence>
<keyword evidence="1" id="KW-0489">Methyltransferase</keyword>
<dbReference type="AlphaFoldDB" id="A0A381U7V2"/>
<proteinExistence type="predicted"/>
<dbReference type="PANTHER" id="PTHR43542:SF1">
    <property type="entry name" value="METHYLTRANSFERASE"/>
    <property type="match status" value="1"/>
</dbReference>
<organism evidence="3">
    <name type="scientific">marine metagenome</name>
    <dbReference type="NCBI Taxonomy" id="408172"/>
    <lineage>
        <taxon>unclassified sequences</taxon>
        <taxon>metagenomes</taxon>
        <taxon>ecological metagenomes</taxon>
    </lineage>
</organism>
<dbReference type="EMBL" id="UINC01005830">
    <property type="protein sequence ID" value="SVA23811.1"/>
    <property type="molecule type" value="Genomic_DNA"/>
</dbReference>
<keyword evidence="2" id="KW-0808">Transferase</keyword>
<dbReference type="InterPro" id="IPR029063">
    <property type="entry name" value="SAM-dependent_MTases_sf"/>
</dbReference>
<evidence type="ECO:0000256" key="2">
    <source>
        <dbReference type="ARBA" id="ARBA00022679"/>
    </source>
</evidence>
<dbReference type="Gene3D" id="3.40.50.150">
    <property type="entry name" value="Vaccinia Virus protein VP39"/>
    <property type="match status" value="1"/>
</dbReference>
<dbReference type="PIRSF" id="PIRSF004553">
    <property type="entry name" value="CHP00095"/>
    <property type="match status" value="1"/>
</dbReference>
<protein>
    <recommendedName>
        <fullName evidence="4">16S rRNA (Guanine(966)-N(2))-methyltransferase RsmD</fullName>
    </recommendedName>
</protein>
<dbReference type="NCBIfam" id="TIGR00095">
    <property type="entry name" value="16S rRNA (guanine(966)-N(2))-methyltransferase RsmD"/>
    <property type="match status" value="1"/>
</dbReference>
<dbReference type="InterPro" id="IPR004398">
    <property type="entry name" value="RNA_MeTrfase_RsmD"/>
</dbReference>
<sequence length="185" mass="20874">MIRIIAGEFRGRKLKVPTGNDVRPTSDQVREALFNLLTSMLNWDNMTVLDLYAGSGALGLEALSRGAKKAIFVESSKKHVSIILKNISMLSLEQTKYELVRGRAESWIPNFADPERPCLIFLDPPFSSDEYDLILEKLAILPAILKGSLIVVESPVTREIMFAENMELLKHRRYGSITLDILRKN</sequence>
<gene>
    <name evidence="3" type="ORF">METZ01_LOCUS76665</name>
</gene>
<dbReference type="CDD" id="cd02440">
    <property type="entry name" value="AdoMet_MTases"/>
    <property type="match status" value="1"/>
</dbReference>
<name>A0A381U7V2_9ZZZZ</name>
<dbReference type="GO" id="GO:0031167">
    <property type="term" value="P:rRNA methylation"/>
    <property type="evidence" value="ECO:0007669"/>
    <property type="project" value="InterPro"/>
</dbReference>
<dbReference type="PANTHER" id="PTHR43542">
    <property type="entry name" value="METHYLTRANSFERASE"/>
    <property type="match status" value="1"/>
</dbReference>
<evidence type="ECO:0008006" key="4">
    <source>
        <dbReference type="Google" id="ProtNLM"/>
    </source>
</evidence>
<dbReference type="GO" id="GO:0008168">
    <property type="term" value="F:methyltransferase activity"/>
    <property type="evidence" value="ECO:0007669"/>
    <property type="project" value="UniProtKB-KW"/>
</dbReference>
<dbReference type="SUPFAM" id="SSF53335">
    <property type="entry name" value="S-adenosyl-L-methionine-dependent methyltransferases"/>
    <property type="match status" value="1"/>
</dbReference>
<evidence type="ECO:0000256" key="1">
    <source>
        <dbReference type="ARBA" id="ARBA00022603"/>
    </source>
</evidence>
<dbReference type="Pfam" id="PF03602">
    <property type="entry name" value="Cons_hypoth95"/>
    <property type="match status" value="1"/>
</dbReference>
<accession>A0A381U7V2</accession>